<dbReference type="HOGENOM" id="CLU_167985_0_0_1"/>
<dbReference type="Pfam" id="PF22936">
    <property type="entry name" value="Pol_BBD"/>
    <property type="match status" value="1"/>
</dbReference>
<proteinExistence type="predicted"/>
<feature type="domain" description="Retrovirus-related Pol polyprotein from transposon TNT 1-94-like beta-barrel" evidence="1">
    <location>
        <begin position="1"/>
        <end position="75"/>
    </location>
</feature>
<protein>
    <recommendedName>
        <fullName evidence="1">Retrovirus-related Pol polyprotein from transposon TNT 1-94-like beta-barrel domain-containing protein</fullName>
    </recommendedName>
</protein>
<dbReference type="OMA" id="YEWPIGE"/>
<name>A0A0D3AGT4_BRAOL</name>
<dbReference type="eggNOG" id="KOG0017">
    <property type="taxonomic scope" value="Eukaryota"/>
</dbReference>
<dbReference type="Proteomes" id="UP000032141">
    <property type="component" value="Unassembled WGS sequence"/>
</dbReference>
<reference evidence="2" key="1">
    <citation type="journal article" date="2014" name="Genome Biol.">
        <title>Transcriptome and methylome profiling reveals relics of genome dominance in the mesopolyploid Brassica oleracea.</title>
        <authorList>
            <person name="Parkin I.A."/>
            <person name="Koh C."/>
            <person name="Tang H."/>
            <person name="Robinson S.J."/>
            <person name="Kagale S."/>
            <person name="Clarke W.E."/>
            <person name="Town C.D."/>
            <person name="Nixon J."/>
            <person name="Krishnakumar V."/>
            <person name="Bidwell S.L."/>
            <person name="Denoeud F."/>
            <person name="Belcram H."/>
            <person name="Links M.G."/>
            <person name="Just J."/>
            <person name="Clarke C."/>
            <person name="Bender T."/>
            <person name="Huebert T."/>
            <person name="Mason A.S."/>
            <person name="Pires J.C."/>
            <person name="Barker G."/>
            <person name="Moore J."/>
            <person name="Walley P.G."/>
            <person name="Manoli S."/>
            <person name="Batley J."/>
            <person name="Edwards D."/>
            <person name="Nelson M.N."/>
            <person name="Wang X."/>
            <person name="Paterson A.H."/>
            <person name="King G."/>
            <person name="Bancroft I."/>
            <person name="Chalhoub B."/>
            <person name="Sharpe A.G."/>
        </authorList>
    </citation>
    <scope>NUCLEOTIDE SEQUENCE [LARGE SCALE GENOMIC DNA]</scope>
    <source>
        <strain evidence="2">cv. TO1000</strain>
    </source>
</reference>
<sequence>DSGATHHLTADLNNLALHQPYQGGEDVTIADESGLNITHSGFTTLNTAMRPLTLNEVLCVPDVKKNLISVYRLCNTNKVSVEFFPAHFQ</sequence>
<evidence type="ECO:0000313" key="3">
    <source>
        <dbReference type="Proteomes" id="UP000032141"/>
    </source>
</evidence>
<evidence type="ECO:0000313" key="2">
    <source>
        <dbReference type="EnsemblPlants" id="Bo24490s010.1"/>
    </source>
</evidence>
<accession>A0A0D3AGT4</accession>
<dbReference type="EnsemblPlants" id="Bo24490s010.1">
    <property type="protein sequence ID" value="Bo24490s010.1"/>
    <property type="gene ID" value="Bo24490s010"/>
</dbReference>
<keyword evidence="3" id="KW-1185">Reference proteome</keyword>
<organism evidence="2 3">
    <name type="scientific">Brassica oleracea var. oleracea</name>
    <dbReference type="NCBI Taxonomy" id="109376"/>
    <lineage>
        <taxon>Eukaryota</taxon>
        <taxon>Viridiplantae</taxon>
        <taxon>Streptophyta</taxon>
        <taxon>Embryophyta</taxon>
        <taxon>Tracheophyta</taxon>
        <taxon>Spermatophyta</taxon>
        <taxon>Magnoliopsida</taxon>
        <taxon>eudicotyledons</taxon>
        <taxon>Gunneridae</taxon>
        <taxon>Pentapetalae</taxon>
        <taxon>rosids</taxon>
        <taxon>malvids</taxon>
        <taxon>Brassicales</taxon>
        <taxon>Brassicaceae</taxon>
        <taxon>Brassiceae</taxon>
        <taxon>Brassica</taxon>
    </lineage>
</organism>
<dbReference type="InterPro" id="IPR054722">
    <property type="entry name" value="PolX-like_BBD"/>
</dbReference>
<dbReference type="Gramene" id="Bo24490s010.1">
    <property type="protein sequence ID" value="Bo24490s010.1"/>
    <property type="gene ID" value="Bo24490s010"/>
</dbReference>
<dbReference type="AlphaFoldDB" id="A0A0D3AGT4"/>
<reference evidence="2" key="2">
    <citation type="submission" date="2015-06" db="UniProtKB">
        <authorList>
            <consortium name="EnsemblPlants"/>
        </authorList>
    </citation>
    <scope>IDENTIFICATION</scope>
</reference>
<evidence type="ECO:0000259" key="1">
    <source>
        <dbReference type="Pfam" id="PF22936"/>
    </source>
</evidence>